<dbReference type="AlphaFoldDB" id="A0A951Q4X6"/>
<sequence>MDFCWTQAQNEHYSRVLRLAQEKLNSAAKNRKHPHQFEREEWSLCGELGLLGLCVPTRYGGGGLNALTTARVIEAFGRGCEDMGLVFSVSAHLFACAMPIVEYGSEELKETILPRLCSGEWVGANAITEKEAGSDIFALKTQAIRNGESYVLTGIKSYVTNGPIADVTVIYALTNPKHGYLGITAFAVTKNTINLIASEPFSKMGLSSTPAGLMHLEECYVSVNNKLGNEGQGAQIFKRSMQWERACLFAAYLGMMERQLEQTITYAQKRRQFGKAIGKNQAISHQIADMKLRLEAARLLLYHACWLFDQGKESVLDVSMSKLAVSEAAIQSSLDAIQIHGAVGFTSEAGIERMLRDAIPSTIFSGTSEIHRDIIARELGL</sequence>
<protein>
    <submittedName>
        <fullName evidence="10">Acyl-CoA dehydrogenase family protein</fullName>
    </submittedName>
</protein>
<dbReference type="InterPro" id="IPR009075">
    <property type="entry name" value="AcylCo_DH/oxidase_C"/>
</dbReference>
<dbReference type="PANTHER" id="PTHR43884">
    <property type="entry name" value="ACYL-COA DEHYDROGENASE"/>
    <property type="match status" value="1"/>
</dbReference>
<feature type="domain" description="Acyl-CoA dehydrogenase/oxidase C-terminal" evidence="7">
    <location>
        <begin position="231"/>
        <end position="379"/>
    </location>
</feature>
<evidence type="ECO:0000256" key="1">
    <source>
        <dbReference type="ARBA" id="ARBA00001974"/>
    </source>
</evidence>
<evidence type="ECO:0000259" key="8">
    <source>
        <dbReference type="Pfam" id="PF02770"/>
    </source>
</evidence>
<dbReference type="FunFam" id="1.20.140.10:FF:000001">
    <property type="entry name" value="Acyl-CoA dehydrogenase"/>
    <property type="match status" value="1"/>
</dbReference>
<proteinExistence type="inferred from homology"/>
<comment type="cofactor">
    <cofactor evidence="1 6">
        <name>FAD</name>
        <dbReference type="ChEBI" id="CHEBI:57692"/>
    </cofactor>
</comment>
<evidence type="ECO:0000256" key="3">
    <source>
        <dbReference type="ARBA" id="ARBA00022630"/>
    </source>
</evidence>
<dbReference type="Gene3D" id="1.20.140.10">
    <property type="entry name" value="Butyryl-CoA Dehydrogenase, subunit A, domain 3"/>
    <property type="match status" value="1"/>
</dbReference>
<keyword evidence="3 6" id="KW-0285">Flavoprotein</keyword>
<dbReference type="InterPro" id="IPR006091">
    <property type="entry name" value="Acyl-CoA_Oxase/DH_mid-dom"/>
</dbReference>
<evidence type="ECO:0000256" key="5">
    <source>
        <dbReference type="ARBA" id="ARBA00023002"/>
    </source>
</evidence>
<reference evidence="10" key="1">
    <citation type="submission" date="2021-05" db="EMBL/GenBank/DDBJ databases">
        <authorList>
            <person name="Pietrasiak N."/>
            <person name="Ward R."/>
            <person name="Stajich J.E."/>
            <person name="Kurbessoian T."/>
        </authorList>
    </citation>
    <scope>NUCLEOTIDE SEQUENCE</scope>
    <source>
        <strain evidence="10">JT2-VF2</strain>
    </source>
</reference>
<evidence type="ECO:0000256" key="4">
    <source>
        <dbReference type="ARBA" id="ARBA00022827"/>
    </source>
</evidence>
<dbReference type="Pfam" id="PF00441">
    <property type="entry name" value="Acyl-CoA_dh_1"/>
    <property type="match status" value="1"/>
</dbReference>
<comment type="caution">
    <text evidence="10">The sequence shown here is derived from an EMBL/GenBank/DDBJ whole genome shotgun (WGS) entry which is preliminary data.</text>
</comment>
<dbReference type="PROSITE" id="PS00072">
    <property type="entry name" value="ACYL_COA_DH_1"/>
    <property type="match status" value="1"/>
</dbReference>
<dbReference type="InterPro" id="IPR009100">
    <property type="entry name" value="AcylCoA_DH/oxidase_NM_dom_sf"/>
</dbReference>
<dbReference type="InterPro" id="IPR006089">
    <property type="entry name" value="Acyl-CoA_DH_CS"/>
</dbReference>
<evidence type="ECO:0000259" key="7">
    <source>
        <dbReference type="Pfam" id="PF00441"/>
    </source>
</evidence>
<dbReference type="InterPro" id="IPR013786">
    <property type="entry name" value="AcylCoA_DH/ox_N"/>
</dbReference>
<evidence type="ECO:0000256" key="2">
    <source>
        <dbReference type="ARBA" id="ARBA00009347"/>
    </source>
</evidence>
<dbReference type="InterPro" id="IPR037069">
    <property type="entry name" value="AcylCoA_DH/ox_N_sf"/>
</dbReference>
<dbReference type="Gene3D" id="1.10.540.10">
    <property type="entry name" value="Acyl-CoA dehydrogenase/oxidase, N-terminal domain"/>
    <property type="match status" value="1"/>
</dbReference>
<dbReference type="GO" id="GO:0003995">
    <property type="term" value="F:acyl-CoA dehydrogenase activity"/>
    <property type="evidence" value="ECO:0007669"/>
    <property type="project" value="InterPro"/>
</dbReference>
<feature type="domain" description="Acyl-CoA dehydrogenase/oxidase N-terminal" evidence="9">
    <location>
        <begin position="7"/>
        <end position="120"/>
    </location>
</feature>
<dbReference type="InterPro" id="IPR036250">
    <property type="entry name" value="AcylCo_DH-like_C"/>
</dbReference>
<dbReference type="InterPro" id="IPR046373">
    <property type="entry name" value="Acyl-CoA_Oxase/DH_mid-dom_sf"/>
</dbReference>
<dbReference type="Pfam" id="PF02770">
    <property type="entry name" value="Acyl-CoA_dh_M"/>
    <property type="match status" value="1"/>
</dbReference>
<name>A0A951Q4X6_9NOST</name>
<dbReference type="SUPFAM" id="SSF56645">
    <property type="entry name" value="Acyl-CoA dehydrogenase NM domain-like"/>
    <property type="match status" value="1"/>
</dbReference>
<comment type="similarity">
    <text evidence="2 6">Belongs to the acyl-CoA dehydrogenase family.</text>
</comment>
<evidence type="ECO:0000313" key="10">
    <source>
        <dbReference type="EMBL" id="MBW4565583.1"/>
    </source>
</evidence>
<evidence type="ECO:0000313" key="11">
    <source>
        <dbReference type="Proteomes" id="UP000715781"/>
    </source>
</evidence>
<dbReference type="Gene3D" id="2.40.110.10">
    <property type="entry name" value="Butyryl-CoA Dehydrogenase, subunit A, domain 2"/>
    <property type="match status" value="1"/>
</dbReference>
<dbReference type="Pfam" id="PF02771">
    <property type="entry name" value="Acyl-CoA_dh_N"/>
    <property type="match status" value="1"/>
</dbReference>
<evidence type="ECO:0000259" key="9">
    <source>
        <dbReference type="Pfam" id="PF02771"/>
    </source>
</evidence>
<keyword evidence="4 6" id="KW-0274">FAD</keyword>
<feature type="domain" description="Acyl-CoA oxidase/dehydrogenase middle" evidence="8">
    <location>
        <begin position="125"/>
        <end position="219"/>
    </location>
</feature>
<dbReference type="GO" id="GO:0050660">
    <property type="term" value="F:flavin adenine dinucleotide binding"/>
    <property type="evidence" value="ECO:0007669"/>
    <property type="project" value="InterPro"/>
</dbReference>
<dbReference type="PANTHER" id="PTHR43884:SF12">
    <property type="entry name" value="ISOVALERYL-COA DEHYDROGENASE, MITOCHONDRIAL-RELATED"/>
    <property type="match status" value="1"/>
</dbReference>
<dbReference type="SUPFAM" id="SSF47203">
    <property type="entry name" value="Acyl-CoA dehydrogenase C-terminal domain-like"/>
    <property type="match status" value="1"/>
</dbReference>
<keyword evidence="5 6" id="KW-0560">Oxidoreductase</keyword>
<reference evidence="10" key="2">
    <citation type="journal article" date="2022" name="Microbiol. Resour. Announc.">
        <title>Metagenome Sequencing to Explore Phylogenomics of Terrestrial Cyanobacteria.</title>
        <authorList>
            <person name="Ward R.D."/>
            <person name="Stajich J.E."/>
            <person name="Johansen J.R."/>
            <person name="Huntemann M."/>
            <person name="Clum A."/>
            <person name="Foster B."/>
            <person name="Foster B."/>
            <person name="Roux S."/>
            <person name="Palaniappan K."/>
            <person name="Varghese N."/>
            <person name="Mukherjee S."/>
            <person name="Reddy T.B.K."/>
            <person name="Daum C."/>
            <person name="Copeland A."/>
            <person name="Chen I.A."/>
            <person name="Ivanova N.N."/>
            <person name="Kyrpides N.C."/>
            <person name="Shapiro N."/>
            <person name="Eloe-Fadrosh E.A."/>
            <person name="Pietrasiak N."/>
        </authorList>
    </citation>
    <scope>NUCLEOTIDE SEQUENCE</scope>
    <source>
        <strain evidence="10">JT2-VF2</strain>
    </source>
</reference>
<dbReference type="Proteomes" id="UP000715781">
    <property type="component" value="Unassembled WGS sequence"/>
</dbReference>
<accession>A0A951Q4X6</accession>
<gene>
    <name evidence="10" type="ORF">KME32_31780</name>
</gene>
<organism evidence="10 11">
    <name type="scientific">Mojavia pulchra JT2-VF2</name>
    <dbReference type="NCBI Taxonomy" id="287848"/>
    <lineage>
        <taxon>Bacteria</taxon>
        <taxon>Bacillati</taxon>
        <taxon>Cyanobacteriota</taxon>
        <taxon>Cyanophyceae</taxon>
        <taxon>Nostocales</taxon>
        <taxon>Nostocaceae</taxon>
    </lineage>
</organism>
<dbReference type="EMBL" id="JAHHHN010000041">
    <property type="protein sequence ID" value="MBW4565583.1"/>
    <property type="molecule type" value="Genomic_DNA"/>
</dbReference>
<evidence type="ECO:0000256" key="6">
    <source>
        <dbReference type="RuleBase" id="RU362125"/>
    </source>
</evidence>